<comment type="caution">
    <text evidence="1">The sequence shown here is derived from an EMBL/GenBank/DDBJ whole genome shotgun (WGS) entry which is preliminary data.</text>
</comment>
<dbReference type="AlphaFoldDB" id="A0AAD5QGJ7"/>
<evidence type="ECO:0000313" key="1">
    <source>
        <dbReference type="EMBL" id="KAJ1350472.1"/>
    </source>
</evidence>
<reference evidence="1" key="1">
    <citation type="submission" date="2021-06" db="EMBL/GenBank/DDBJ databases">
        <title>Parelaphostrongylus tenuis whole genome reference sequence.</title>
        <authorList>
            <person name="Garwood T.J."/>
            <person name="Larsen P.A."/>
            <person name="Fountain-Jones N.M."/>
            <person name="Garbe J.R."/>
            <person name="Macchietto M.G."/>
            <person name="Kania S.A."/>
            <person name="Gerhold R.W."/>
            <person name="Richards J.E."/>
            <person name="Wolf T.M."/>
        </authorList>
    </citation>
    <scope>NUCLEOTIDE SEQUENCE</scope>
    <source>
        <strain evidence="1">MNPRO001-30</strain>
        <tissue evidence="1">Meninges</tissue>
    </source>
</reference>
<gene>
    <name evidence="1" type="ORF">KIN20_006268</name>
</gene>
<accession>A0AAD5QGJ7</accession>
<organism evidence="1 2">
    <name type="scientific">Parelaphostrongylus tenuis</name>
    <name type="common">Meningeal worm</name>
    <dbReference type="NCBI Taxonomy" id="148309"/>
    <lineage>
        <taxon>Eukaryota</taxon>
        <taxon>Metazoa</taxon>
        <taxon>Ecdysozoa</taxon>
        <taxon>Nematoda</taxon>
        <taxon>Chromadorea</taxon>
        <taxon>Rhabditida</taxon>
        <taxon>Rhabditina</taxon>
        <taxon>Rhabditomorpha</taxon>
        <taxon>Strongyloidea</taxon>
        <taxon>Metastrongylidae</taxon>
        <taxon>Parelaphostrongylus</taxon>
    </lineage>
</organism>
<sequence length="102" mass="12044">MESSREVIRSLLLHGFQLGHNFQSAFDNINRARSRQVRGSTSVLMWAHFHNQHKRKLVNSDTNSKMSSQQHDLRVVIRYYWTRARFISVGQCRSAYGYDDQE</sequence>
<dbReference type="EMBL" id="JAHQIW010000871">
    <property type="protein sequence ID" value="KAJ1350472.1"/>
    <property type="molecule type" value="Genomic_DNA"/>
</dbReference>
<proteinExistence type="predicted"/>
<dbReference type="Proteomes" id="UP001196413">
    <property type="component" value="Unassembled WGS sequence"/>
</dbReference>
<name>A0AAD5QGJ7_PARTN</name>
<keyword evidence="2" id="KW-1185">Reference proteome</keyword>
<evidence type="ECO:0000313" key="2">
    <source>
        <dbReference type="Proteomes" id="UP001196413"/>
    </source>
</evidence>
<protein>
    <submittedName>
        <fullName evidence="1">Uncharacterized protein</fullName>
    </submittedName>
</protein>